<dbReference type="Proteomes" id="UP001370758">
    <property type="component" value="Unassembled WGS sequence"/>
</dbReference>
<dbReference type="InterPro" id="IPR019734">
    <property type="entry name" value="TPR_rpt"/>
</dbReference>
<keyword evidence="1" id="KW-0802">TPR repeat</keyword>
<feature type="compositionally biased region" description="Low complexity" evidence="2">
    <location>
        <begin position="131"/>
        <end position="163"/>
    </location>
</feature>
<name>A0AAV9WBG0_9PEZI</name>
<feature type="compositionally biased region" description="Polar residues" evidence="2">
    <location>
        <begin position="973"/>
        <end position="986"/>
    </location>
</feature>
<gene>
    <name evidence="5" type="ORF">TWF481_007108</name>
</gene>
<dbReference type="PANTHER" id="PTHR34502">
    <property type="entry name" value="DUF6594 DOMAIN-CONTAINING PROTEIN-RELATED"/>
    <property type="match status" value="1"/>
</dbReference>
<feature type="compositionally biased region" description="Polar residues" evidence="2">
    <location>
        <begin position="1057"/>
        <end position="1066"/>
    </location>
</feature>
<feature type="region of interest" description="Disordered" evidence="2">
    <location>
        <begin position="663"/>
        <end position="813"/>
    </location>
</feature>
<feature type="region of interest" description="Disordered" evidence="2">
    <location>
        <begin position="498"/>
        <end position="626"/>
    </location>
</feature>
<organism evidence="5 6">
    <name type="scientific">Arthrobotrys musiformis</name>
    <dbReference type="NCBI Taxonomy" id="47236"/>
    <lineage>
        <taxon>Eukaryota</taxon>
        <taxon>Fungi</taxon>
        <taxon>Dikarya</taxon>
        <taxon>Ascomycota</taxon>
        <taxon>Pezizomycotina</taxon>
        <taxon>Orbiliomycetes</taxon>
        <taxon>Orbiliales</taxon>
        <taxon>Orbiliaceae</taxon>
        <taxon>Arthrobotrys</taxon>
    </lineage>
</organism>
<feature type="compositionally biased region" description="Polar residues" evidence="2">
    <location>
        <begin position="1350"/>
        <end position="1363"/>
    </location>
</feature>
<reference evidence="5 6" key="1">
    <citation type="submission" date="2023-08" db="EMBL/GenBank/DDBJ databases">
        <authorList>
            <person name="Palmer J.M."/>
        </authorList>
    </citation>
    <scope>NUCLEOTIDE SEQUENCE [LARGE SCALE GENOMIC DNA]</scope>
    <source>
        <strain evidence="5 6">TWF481</strain>
    </source>
</reference>
<keyword evidence="3" id="KW-0812">Transmembrane</keyword>
<feature type="compositionally biased region" description="Low complexity" evidence="2">
    <location>
        <begin position="311"/>
        <end position="334"/>
    </location>
</feature>
<evidence type="ECO:0000313" key="5">
    <source>
        <dbReference type="EMBL" id="KAK6505190.1"/>
    </source>
</evidence>
<feature type="region of interest" description="Disordered" evidence="2">
    <location>
        <begin position="1344"/>
        <end position="1363"/>
    </location>
</feature>
<feature type="compositionally biased region" description="Pro residues" evidence="2">
    <location>
        <begin position="707"/>
        <end position="716"/>
    </location>
</feature>
<feature type="compositionally biased region" description="Low complexity" evidence="2">
    <location>
        <begin position="206"/>
        <end position="230"/>
    </location>
</feature>
<keyword evidence="3" id="KW-1133">Transmembrane helix</keyword>
<feature type="compositionally biased region" description="Polar residues" evidence="2">
    <location>
        <begin position="61"/>
        <end position="71"/>
    </location>
</feature>
<feature type="compositionally biased region" description="Low complexity" evidence="2">
    <location>
        <begin position="383"/>
        <end position="392"/>
    </location>
</feature>
<protein>
    <recommendedName>
        <fullName evidence="4">DUF6594 domain-containing protein</fullName>
    </recommendedName>
</protein>
<feature type="compositionally biased region" description="Low complexity" evidence="2">
    <location>
        <begin position="550"/>
        <end position="573"/>
    </location>
</feature>
<feature type="region of interest" description="Disordered" evidence="2">
    <location>
        <begin position="867"/>
        <end position="1067"/>
    </location>
</feature>
<feature type="compositionally biased region" description="Low complexity" evidence="2">
    <location>
        <begin position="241"/>
        <end position="254"/>
    </location>
</feature>
<feature type="domain" description="DUF6594" evidence="4">
    <location>
        <begin position="1085"/>
        <end position="1323"/>
    </location>
</feature>
<feature type="compositionally biased region" description="Low complexity" evidence="2">
    <location>
        <begin position="682"/>
        <end position="706"/>
    </location>
</feature>
<feature type="compositionally biased region" description="Low complexity" evidence="2">
    <location>
        <begin position="987"/>
        <end position="1000"/>
    </location>
</feature>
<proteinExistence type="predicted"/>
<feature type="transmembrane region" description="Helical" evidence="3">
    <location>
        <begin position="1290"/>
        <end position="1312"/>
    </location>
</feature>
<dbReference type="InterPro" id="IPR046529">
    <property type="entry name" value="DUF6594"/>
</dbReference>
<dbReference type="PROSITE" id="PS50005">
    <property type="entry name" value="TPR"/>
    <property type="match status" value="1"/>
</dbReference>
<comment type="caution">
    <text evidence="5">The sequence shown here is derived from an EMBL/GenBank/DDBJ whole genome shotgun (WGS) entry which is preliminary data.</text>
</comment>
<evidence type="ECO:0000256" key="1">
    <source>
        <dbReference type="PROSITE-ProRule" id="PRU00339"/>
    </source>
</evidence>
<feature type="compositionally biased region" description="Acidic residues" evidence="2">
    <location>
        <begin position="501"/>
        <end position="512"/>
    </location>
</feature>
<feature type="compositionally biased region" description="Pro residues" evidence="2">
    <location>
        <begin position="611"/>
        <end position="620"/>
    </location>
</feature>
<feature type="compositionally biased region" description="Pro residues" evidence="2">
    <location>
        <begin position="539"/>
        <end position="549"/>
    </location>
</feature>
<feature type="compositionally biased region" description="Pro residues" evidence="2">
    <location>
        <begin position="768"/>
        <end position="783"/>
    </location>
</feature>
<feature type="region of interest" description="Disordered" evidence="2">
    <location>
        <begin position="1133"/>
        <end position="1159"/>
    </location>
</feature>
<keyword evidence="6" id="KW-1185">Reference proteome</keyword>
<evidence type="ECO:0000313" key="6">
    <source>
        <dbReference type="Proteomes" id="UP001370758"/>
    </source>
</evidence>
<dbReference type="EMBL" id="JAVHJL010000004">
    <property type="protein sequence ID" value="KAK6505190.1"/>
    <property type="molecule type" value="Genomic_DNA"/>
</dbReference>
<feature type="repeat" description="TPR" evidence="1">
    <location>
        <begin position="1164"/>
        <end position="1197"/>
    </location>
</feature>
<feature type="compositionally biased region" description="Polar residues" evidence="2">
    <location>
        <begin position="911"/>
        <end position="921"/>
    </location>
</feature>
<feature type="compositionally biased region" description="Basic and acidic residues" evidence="2">
    <location>
        <begin position="878"/>
        <end position="888"/>
    </location>
</feature>
<dbReference type="Pfam" id="PF20237">
    <property type="entry name" value="DUF6594"/>
    <property type="match status" value="1"/>
</dbReference>
<feature type="compositionally biased region" description="Low complexity" evidence="2">
    <location>
        <begin position="867"/>
        <end position="877"/>
    </location>
</feature>
<feature type="compositionally biased region" description="Basic and acidic residues" evidence="2">
    <location>
        <begin position="393"/>
        <end position="402"/>
    </location>
</feature>
<sequence>MGPTLDIQRPPYPTAETVIDSEDELDNLDERITVGNHKPNKGGIDSWVNKPAHKKNKSVDKTNNGSNSRTGASKDKNVNKRWSLGVTPLTVNTSEKRQHPQGRIRTMSMSEATRQGFAAAASEKPTHILTSLPLSSSSSSKNSSSNNHSLPTPAASPSSTTPPIDTKIGPISSSISTSAAAANTNGNYSVTNLAAKFSAAAAQSHSKNISSSSSSSSTAAVVGAASRGASPTSKSNRPRPRSYSAYPSSASYPSETFVSSLHKPPTPVSISEDDEGESEGEDQSESEKSSSHHLAMPALKKPQMAGQQVPLAPSSVVSASSGSSSPSESSSGSSLEEDTSRRANFRKLSGLQTQNNGYFPSVSDEVQSPMPEAPAPPSRGSNSAAASEASSSEDMKSGEQKHQGFAPPNPVPTPKSAAPPSKNNINNRPPAHSRTYSNATVTGPEYDQDAYGQDAYGAYPYPPIHRKRNSFSSSGSRQTAIAGIAQGAPAGLGLDASVFEFLDEGEEDEAAHEEEHQTASEVSAPIPEPSPAPSRQAPAPAPEPRPKTPVKPASPKKATPTSATAPPRATPSHPQDPYFSSPQSYGAYGGYPMHYDPYMATDPAAQDPTLQPAPPMPPMVDPYKNLPHEALDNAMVHTPQKSNFKESVHARRAAAAAAAAEAQAQATVAATEIEEYHEDDYPSYSSYVSPQAPPSYRGRPRMAPNQRAPPPPPPPAAHDMYAGYPPHQPHQQHQQHPPPPPPQRAFQEAYPPPHPHPHPHPHQQPYRQQPPPQQRGPMYPPGPQYNMRGQRPPPPTSSLNGGYGKSLGGSQVSSYSPNFGSMLNSNVSEMATTVLGGRWNHMNSRQQAPSNLSMAYNQPGYDDYYGSYEGYYDQGQYHQEETEYEEPHSIPSASPQYSKRRPNSGEFGTPNKRNSIHSQWTAEWADTDSVKGGSRPPTDRVPEGPSREEFELGKDGNDDQSWAKPAKTRRRNTITPSKQTMFSSNFSDTSSAKLTSAASSRMQPLSEADIKSEASVEQSHPRQPPSINTSLPSKQKHGLPTPEDSPPAIKPCRAQSRPPTRHSSVAGSFLSKGGALTTIPVALGYPHLSNHLAATPNSAMYRRFDNLNHRILLHLQDEICELESILESLDNAEKSSGGGAGLRTRRGLNQAGHRAPGPLDERSARRLELMGAIFVKLQQYNNALAAYSKILNELPGATNDSVREYREWMTLHQPVVPEEMDFVFKANDFSNLINDGPVSTPMRVHIPSGRSSRSPSFASAQKPSLPVEGVLTVLDTLITWIMKQETPVQLGILAGIFFLVPLLLFLCVSTWFGMFMVMTACTAGFAYCAKDLLSDALKAKVSKPVDGKSDATNTNNTPVGMKA</sequence>
<feature type="region of interest" description="Disordered" evidence="2">
    <location>
        <begin position="206"/>
        <end position="478"/>
    </location>
</feature>
<evidence type="ECO:0000256" key="3">
    <source>
        <dbReference type="SAM" id="Phobius"/>
    </source>
</evidence>
<evidence type="ECO:0000256" key="2">
    <source>
        <dbReference type="SAM" id="MobiDB-lite"/>
    </source>
</evidence>
<accession>A0AAV9WBG0</accession>
<feature type="compositionally biased region" description="Acidic residues" evidence="2">
    <location>
        <begin position="271"/>
        <end position="284"/>
    </location>
</feature>
<evidence type="ECO:0000259" key="4">
    <source>
        <dbReference type="Pfam" id="PF20237"/>
    </source>
</evidence>
<feature type="compositionally biased region" description="Basic and acidic residues" evidence="2">
    <location>
        <begin position="937"/>
        <end position="957"/>
    </location>
</feature>
<keyword evidence="3" id="KW-0472">Membrane</keyword>
<feature type="region of interest" description="Disordered" evidence="2">
    <location>
        <begin position="1"/>
        <end position="170"/>
    </location>
</feature>